<comment type="caution">
    <text evidence="2">The sequence shown here is derived from an EMBL/GenBank/DDBJ whole genome shotgun (WGS) entry which is preliminary data.</text>
</comment>
<accession>A0A1E5P246</accession>
<dbReference type="STRING" id="285458.BGM19_33725"/>
<feature type="chain" id="PRO_5009182840" evidence="1">
    <location>
        <begin position="33"/>
        <end position="138"/>
    </location>
</feature>
<dbReference type="EMBL" id="MEHJ01000001">
    <property type="protein sequence ID" value="OEJ23611.1"/>
    <property type="molecule type" value="Genomic_DNA"/>
</dbReference>
<organism evidence="2 3">
    <name type="scientific">Streptomyces agglomeratus</name>
    <dbReference type="NCBI Taxonomy" id="285458"/>
    <lineage>
        <taxon>Bacteria</taxon>
        <taxon>Bacillati</taxon>
        <taxon>Actinomycetota</taxon>
        <taxon>Actinomycetes</taxon>
        <taxon>Kitasatosporales</taxon>
        <taxon>Streptomycetaceae</taxon>
        <taxon>Streptomyces</taxon>
    </lineage>
</organism>
<feature type="signal peptide" evidence="1">
    <location>
        <begin position="1"/>
        <end position="32"/>
    </location>
</feature>
<proteinExistence type="predicted"/>
<dbReference type="AlphaFoldDB" id="A0A1E5P246"/>
<name>A0A1E5P246_9ACTN</name>
<reference evidence="2 3" key="1">
    <citation type="submission" date="2016-08" db="EMBL/GenBank/DDBJ databases">
        <title>Complete genome sequence of Streptomyces agglomeratus strain 6-3-2, a novel anti-MRSA actinomycete isolated from Wuli of Tebit, China.</title>
        <authorList>
            <person name="Chen X."/>
        </authorList>
    </citation>
    <scope>NUCLEOTIDE SEQUENCE [LARGE SCALE GENOMIC DNA]</scope>
    <source>
        <strain evidence="2 3">6-3-2</strain>
    </source>
</reference>
<evidence type="ECO:0000313" key="2">
    <source>
        <dbReference type="EMBL" id="OEJ23611.1"/>
    </source>
</evidence>
<dbReference type="RefSeq" id="WP_069925536.1">
    <property type="nucleotide sequence ID" value="NZ_MEHI01000001.1"/>
</dbReference>
<dbReference type="Proteomes" id="UP000095759">
    <property type="component" value="Unassembled WGS sequence"/>
</dbReference>
<evidence type="ECO:0000313" key="3">
    <source>
        <dbReference type="Proteomes" id="UP000095759"/>
    </source>
</evidence>
<sequence>MPRASLRRLAVALSAISVVSGLGLGPAGLAQASPRPATAAAAQPALSAPVRVAATQSPPLYYHDAYNFPTWLFGRTRLCVTAGYSAAGTARVQSSAPLAAPEYVSVAAGQTRCIERWWGGFPVNAMNITYSRLTVKAS</sequence>
<dbReference type="OrthoDB" id="5197118at2"/>
<evidence type="ECO:0000256" key="1">
    <source>
        <dbReference type="SAM" id="SignalP"/>
    </source>
</evidence>
<protein>
    <submittedName>
        <fullName evidence="2">Uncharacterized protein</fullName>
    </submittedName>
</protein>
<gene>
    <name evidence="2" type="ORF">AS594_03060</name>
</gene>
<keyword evidence="1" id="KW-0732">Signal</keyword>
<keyword evidence="3" id="KW-1185">Reference proteome</keyword>